<name>A0A0C3QDD0_9AGAM</name>
<keyword evidence="1" id="KW-0732">Signal</keyword>
<gene>
    <name evidence="2" type="ORF">M407DRAFT_27712</name>
</gene>
<feature type="signal peptide" evidence="1">
    <location>
        <begin position="1"/>
        <end position="20"/>
    </location>
</feature>
<dbReference type="Proteomes" id="UP000054248">
    <property type="component" value="Unassembled WGS sequence"/>
</dbReference>
<sequence length="169" mass="19111">MKLSTLYFASLLLPPSFVAAAEHNFLANCVRRNIYDDGDRYDASYMAWYENPNLALGNHMIPNSLSNEYRDWSTGGQWLHWEGQQHNIYFPASGVTIQTNIQAGARDRVHGAWAGSLQRTSDGRTFQCYRDNDSILFDKDPPVPDGTDRGITVARFTGVSEYILFRGLP</sequence>
<evidence type="ECO:0000313" key="3">
    <source>
        <dbReference type="Proteomes" id="UP000054248"/>
    </source>
</evidence>
<dbReference type="AlphaFoldDB" id="A0A0C3QDD0"/>
<reference evidence="3" key="2">
    <citation type="submission" date="2015-01" db="EMBL/GenBank/DDBJ databases">
        <title>Evolutionary Origins and Diversification of the Mycorrhizal Mutualists.</title>
        <authorList>
            <consortium name="DOE Joint Genome Institute"/>
            <consortium name="Mycorrhizal Genomics Consortium"/>
            <person name="Kohler A."/>
            <person name="Kuo A."/>
            <person name="Nagy L.G."/>
            <person name="Floudas D."/>
            <person name="Copeland A."/>
            <person name="Barry K.W."/>
            <person name="Cichocki N."/>
            <person name="Veneault-Fourrey C."/>
            <person name="LaButti K."/>
            <person name="Lindquist E.A."/>
            <person name="Lipzen A."/>
            <person name="Lundell T."/>
            <person name="Morin E."/>
            <person name="Murat C."/>
            <person name="Riley R."/>
            <person name="Ohm R."/>
            <person name="Sun H."/>
            <person name="Tunlid A."/>
            <person name="Henrissat B."/>
            <person name="Grigoriev I.V."/>
            <person name="Hibbett D.S."/>
            <person name="Martin F."/>
        </authorList>
    </citation>
    <scope>NUCLEOTIDE SEQUENCE [LARGE SCALE GENOMIC DNA]</scope>
    <source>
        <strain evidence="3">MUT 4182</strain>
    </source>
</reference>
<feature type="chain" id="PRO_5002168468" description="Glycoside hydrolase family 16 protein" evidence="1">
    <location>
        <begin position="21"/>
        <end position="169"/>
    </location>
</feature>
<dbReference type="EMBL" id="KN823101">
    <property type="protein sequence ID" value="KIO22759.1"/>
    <property type="molecule type" value="Genomic_DNA"/>
</dbReference>
<protein>
    <recommendedName>
        <fullName evidence="4">Glycoside hydrolase family 16 protein</fullName>
    </recommendedName>
</protein>
<accession>A0A0C3QDD0</accession>
<evidence type="ECO:0000256" key="1">
    <source>
        <dbReference type="SAM" id="SignalP"/>
    </source>
</evidence>
<reference evidence="2 3" key="1">
    <citation type="submission" date="2014-04" db="EMBL/GenBank/DDBJ databases">
        <authorList>
            <consortium name="DOE Joint Genome Institute"/>
            <person name="Kuo A."/>
            <person name="Girlanda M."/>
            <person name="Perotto S."/>
            <person name="Kohler A."/>
            <person name="Nagy L.G."/>
            <person name="Floudas D."/>
            <person name="Copeland A."/>
            <person name="Barry K.W."/>
            <person name="Cichocki N."/>
            <person name="Veneault-Fourrey C."/>
            <person name="LaButti K."/>
            <person name="Lindquist E.A."/>
            <person name="Lipzen A."/>
            <person name="Lundell T."/>
            <person name="Morin E."/>
            <person name="Murat C."/>
            <person name="Sun H."/>
            <person name="Tunlid A."/>
            <person name="Henrissat B."/>
            <person name="Grigoriev I.V."/>
            <person name="Hibbett D.S."/>
            <person name="Martin F."/>
            <person name="Nordberg H.P."/>
            <person name="Cantor M.N."/>
            <person name="Hua S.X."/>
        </authorList>
    </citation>
    <scope>NUCLEOTIDE SEQUENCE [LARGE SCALE GENOMIC DNA]</scope>
    <source>
        <strain evidence="2 3">MUT 4182</strain>
    </source>
</reference>
<proteinExistence type="predicted"/>
<evidence type="ECO:0000313" key="2">
    <source>
        <dbReference type="EMBL" id="KIO22759.1"/>
    </source>
</evidence>
<keyword evidence="3" id="KW-1185">Reference proteome</keyword>
<evidence type="ECO:0008006" key="4">
    <source>
        <dbReference type="Google" id="ProtNLM"/>
    </source>
</evidence>
<dbReference type="HOGENOM" id="CLU_131115_0_0_1"/>
<organism evidence="2 3">
    <name type="scientific">Tulasnella calospora MUT 4182</name>
    <dbReference type="NCBI Taxonomy" id="1051891"/>
    <lineage>
        <taxon>Eukaryota</taxon>
        <taxon>Fungi</taxon>
        <taxon>Dikarya</taxon>
        <taxon>Basidiomycota</taxon>
        <taxon>Agaricomycotina</taxon>
        <taxon>Agaricomycetes</taxon>
        <taxon>Cantharellales</taxon>
        <taxon>Tulasnellaceae</taxon>
        <taxon>Tulasnella</taxon>
    </lineage>
</organism>
<dbReference type="OrthoDB" id="2863512at2759"/>